<evidence type="ECO:0000256" key="5">
    <source>
        <dbReference type="ARBA" id="ARBA00023088"/>
    </source>
</evidence>
<keyword evidence="3" id="KW-0964">Secreted</keyword>
<organism evidence="9 10">
    <name type="scientific">Saccharothrix violaceirubra</name>
    <dbReference type="NCBI Taxonomy" id="413306"/>
    <lineage>
        <taxon>Bacteria</taxon>
        <taxon>Bacillati</taxon>
        <taxon>Actinomycetota</taxon>
        <taxon>Actinomycetes</taxon>
        <taxon>Pseudonocardiales</taxon>
        <taxon>Pseudonocardiaceae</taxon>
        <taxon>Saccharothrix</taxon>
    </lineage>
</organism>
<evidence type="ECO:0000256" key="2">
    <source>
        <dbReference type="ARBA" id="ARBA00022512"/>
    </source>
</evidence>
<dbReference type="Pfam" id="PF17210">
    <property type="entry name" value="SdrD_B"/>
    <property type="match status" value="1"/>
</dbReference>
<evidence type="ECO:0000256" key="7">
    <source>
        <dbReference type="SAM" id="SignalP"/>
    </source>
</evidence>
<dbReference type="GO" id="GO:0005975">
    <property type="term" value="P:carbohydrate metabolic process"/>
    <property type="evidence" value="ECO:0007669"/>
    <property type="project" value="UniProtKB-ARBA"/>
</dbReference>
<dbReference type="InterPro" id="IPR033764">
    <property type="entry name" value="Sdr_B"/>
</dbReference>
<dbReference type="PROSITE" id="PS50847">
    <property type="entry name" value="GRAM_POS_ANCHORING"/>
    <property type="match status" value="1"/>
</dbReference>
<evidence type="ECO:0000256" key="1">
    <source>
        <dbReference type="ARBA" id="ARBA00004613"/>
    </source>
</evidence>
<name>A0A7W7X023_9PSEU</name>
<keyword evidence="6" id="KW-0812">Transmembrane</keyword>
<evidence type="ECO:0000313" key="10">
    <source>
        <dbReference type="Proteomes" id="UP000542674"/>
    </source>
</evidence>
<dbReference type="Gene3D" id="2.60.40.10">
    <property type="entry name" value="Immunoglobulins"/>
    <property type="match status" value="1"/>
</dbReference>
<feature type="domain" description="Gram-positive cocci surface proteins LPxTG" evidence="8">
    <location>
        <begin position="399"/>
        <end position="431"/>
    </location>
</feature>
<evidence type="ECO:0000256" key="4">
    <source>
        <dbReference type="ARBA" id="ARBA00022729"/>
    </source>
</evidence>
<comment type="caution">
    <text evidence="9">The sequence shown here is derived from an EMBL/GenBank/DDBJ whole genome shotgun (WGS) entry which is preliminary data.</text>
</comment>
<proteinExistence type="predicted"/>
<dbReference type="InterPro" id="IPR013783">
    <property type="entry name" value="Ig-like_fold"/>
</dbReference>
<feature type="signal peptide" evidence="7">
    <location>
        <begin position="1"/>
        <end position="31"/>
    </location>
</feature>
<dbReference type="InterPro" id="IPR019931">
    <property type="entry name" value="LPXTG_anchor"/>
</dbReference>
<dbReference type="GO" id="GO:0005576">
    <property type="term" value="C:extracellular region"/>
    <property type="evidence" value="ECO:0007669"/>
    <property type="project" value="UniProtKB-SubCell"/>
</dbReference>
<dbReference type="SUPFAM" id="SSF117074">
    <property type="entry name" value="Hypothetical protein PA1324"/>
    <property type="match status" value="1"/>
</dbReference>
<accession>A0A7W7X023</accession>
<feature type="chain" id="PRO_5031229078" evidence="7">
    <location>
        <begin position="32"/>
        <end position="431"/>
    </location>
</feature>
<keyword evidence="2" id="KW-0134">Cell wall</keyword>
<keyword evidence="4 7" id="KW-0732">Signal</keyword>
<dbReference type="Proteomes" id="UP000542674">
    <property type="component" value="Unassembled WGS sequence"/>
</dbReference>
<protein>
    <submittedName>
        <fullName evidence="9">LPXTG-motif cell wall-anchored protein</fullName>
    </submittedName>
</protein>
<evidence type="ECO:0000256" key="6">
    <source>
        <dbReference type="SAM" id="Phobius"/>
    </source>
</evidence>
<feature type="transmembrane region" description="Helical" evidence="6">
    <location>
        <begin position="407"/>
        <end position="427"/>
    </location>
</feature>
<keyword evidence="10" id="KW-1185">Reference proteome</keyword>
<dbReference type="RefSeq" id="WP_345017805.1">
    <property type="nucleotide sequence ID" value="NZ_BAABAI010000021.1"/>
</dbReference>
<sequence>MKRGIEMKKIAFGAALFALASTTVMTIPANADEVAKGAIEVTTFADHDGNGVQNGDEGGYTPVTADIKNIATGATTRVQTWNGASVVADGLAVGTYEVSTPEVADFIGTTPRKLTIEVTADSTVPAKFGYQGGTVVGSTWIDENGDGLRQAAEPPADSVSFVLLDPAGVVIDGAMSDSDGKFAFRGLRGGEYRVQRSSDDPLLPYAVGGGDSAVDPTTGLTGLIPVKPGATTEPVVIGFRKAIVNRTMNEMTIAGTPVVGGQFTMFFSATNNGTVPTDLTGGVVLPDGLVAMAAEGPNVETDGRVITFGGDEVLFAPGESVSVWVRVRVDRMVAYPEISFGVNQKDEKQSDVGDNHRLVMIDIAAAPTSAAPTTTVAAPAAGAPQAVVPVAQTKETGSLASTGASPLIPLALGGVLLLGGTGALIAARRNN</sequence>
<reference evidence="9 10" key="1">
    <citation type="submission" date="2020-08" db="EMBL/GenBank/DDBJ databases">
        <title>Sequencing the genomes of 1000 actinobacteria strains.</title>
        <authorList>
            <person name="Klenk H.-P."/>
        </authorList>
    </citation>
    <scope>NUCLEOTIDE SEQUENCE [LARGE SCALE GENOMIC DNA]</scope>
    <source>
        <strain evidence="9 10">DSM 45084</strain>
    </source>
</reference>
<dbReference type="EMBL" id="JACHJS010000001">
    <property type="protein sequence ID" value="MBB4969438.1"/>
    <property type="molecule type" value="Genomic_DNA"/>
</dbReference>
<gene>
    <name evidence="9" type="ORF">F4559_006797</name>
</gene>
<keyword evidence="5" id="KW-0572">Peptidoglycan-anchor</keyword>
<dbReference type="AlphaFoldDB" id="A0A7W7X023"/>
<keyword evidence="6" id="KW-1133">Transmembrane helix</keyword>
<evidence type="ECO:0000259" key="8">
    <source>
        <dbReference type="PROSITE" id="PS50847"/>
    </source>
</evidence>
<comment type="subcellular location">
    <subcellularLocation>
        <location evidence="1">Secreted</location>
    </subcellularLocation>
</comment>
<evidence type="ECO:0000313" key="9">
    <source>
        <dbReference type="EMBL" id="MBB4969438.1"/>
    </source>
</evidence>
<evidence type="ECO:0000256" key="3">
    <source>
        <dbReference type="ARBA" id="ARBA00022525"/>
    </source>
</evidence>
<keyword evidence="6" id="KW-0472">Membrane</keyword>